<feature type="transmembrane region" description="Helical" evidence="10">
    <location>
        <begin position="325"/>
        <end position="345"/>
    </location>
</feature>
<evidence type="ECO:0000313" key="12">
    <source>
        <dbReference type="EMBL" id="CCC71031.1"/>
    </source>
</evidence>
<evidence type="ECO:0000256" key="1">
    <source>
        <dbReference type="ARBA" id="ARBA00004477"/>
    </source>
</evidence>
<dbReference type="PANTHER" id="PTHR22760:SF2">
    <property type="entry name" value="ALPHA-1,2-MANNOSYLTRANSFERASE ALG9"/>
    <property type="match status" value="1"/>
</dbReference>
<keyword evidence="4 10" id="KW-0328">Glycosyltransferase</keyword>
<dbReference type="GO" id="GO:0005789">
    <property type="term" value="C:endoplasmic reticulum membrane"/>
    <property type="evidence" value="ECO:0007669"/>
    <property type="project" value="UniProtKB-SubCell"/>
</dbReference>
<dbReference type="GO" id="GO:0052918">
    <property type="term" value="F:dol-P-Man:Man(8)GlcNAc(2)-PP-Dol alpha-1,2-mannosyltransferase activity"/>
    <property type="evidence" value="ECO:0007669"/>
    <property type="project" value="EnsemblFungi"/>
</dbReference>
<evidence type="ECO:0000256" key="2">
    <source>
        <dbReference type="ARBA" id="ARBA00004922"/>
    </source>
</evidence>
<evidence type="ECO:0000256" key="4">
    <source>
        <dbReference type="ARBA" id="ARBA00022676"/>
    </source>
</evidence>
<feature type="transmembrane region" description="Helical" evidence="10">
    <location>
        <begin position="189"/>
        <end position="208"/>
    </location>
</feature>
<keyword evidence="5" id="KW-0808">Transferase</keyword>
<keyword evidence="6 10" id="KW-0812">Transmembrane</keyword>
<dbReference type="EC" id="2.4.1.-" evidence="10"/>
<dbReference type="STRING" id="1064592.G0VHZ7"/>
<dbReference type="OMA" id="PRDMHAK"/>
<dbReference type="GO" id="GO:0006488">
    <property type="term" value="P:dolichol-linked oligosaccharide biosynthetic process"/>
    <property type="evidence" value="ECO:0007669"/>
    <property type="project" value="EnsemblFungi"/>
</dbReference>
<dbReference type="FunCoup" id="G0VHZ7">
    <property type="interactions" value="992"/>
</dbReference>
<evidence type="ECO:0000256" key="8">
    <source>
        <dbReference type="ARBA" id="ARBA00022989"/>
    </source>
</evidence>
<gene>
    <name evidence="12" type="primary">NCAS0G01440</name>
    <name evidence="12" type="ordered locus">NCAS_0G01440</name>
</gene>
<dbReference type="Pfam" id="PF03901">
    <property type="entry name" value="Glyco_transf_22"/>
    <property type="match status" value="1"/>
</dbReference>
<dbReference type="KEGG" id="ncs:NCAS_0G01440"/>
<evidence type="ECO:0000256" key="9">
    <source>
        <dbReference type="ARBA" id="ARBA00023136"/>
    </source>
</evidence>
<dbReference type="GeneID" id="96904697"/>
<evidence type="ECO:0000256" key="5">
    <source>
        <dbReference type="ARBA" id="ARBA00022679"/>
    </source>
</evidence>
<evidence type="ECO:0000256" key="10">
    <source>
        <dbReference type="RuleBase" id="RU363075"/>
    </source>
</evidence>
<feature type="transmembrane region" description="Helical" evidence="10">
    <location>
        <begin position="275"/>
        <end position="294"/>
    </location>
</feature>
<dbReference type="UniPathway" id="UPA00378"/>
<dbReference type="HOGENOM" id="CLU_018152_1_1_1"/>
<evidence type="ECO:0000256" key="3">
    <source>
        <dbReference type="ARBA" id="ARBA00007063"/>
    </source>
</evidence>
<dbReference type="OrthoDB" id="497541at2759"/>
<sequence length="571" mass="66926">MKPSSCRPKVFTFGLLTLLLTSRLYFQPFNSLISDCDETFNYWEPLNLLLRGFGKQTWEYSPEYSIRSWAFLSPFYLVLYPFNKLFIKYQWPSEWNFYLTRIILGLVSCLLEWKLFVEIKHTLSVQVANIWLFIQIFNPGWFHASMELLPSSIAMLLYLASMKFALRYLSTGSTPNFISSLTFNFVSAILGWPFVLVLSLPLCFHYLFTHRIISTIRTVFDTSLVLFIITTIVIVVDSVFYGKFTPVSWNILFYNVINATNESGPNIFGVESWDYYILNLTINFPLPVLFASLIGIFHLSLWPLWTSLLTWMIIFINQPHKEERFLYPIYPLISLCGSVGLYHCFHFGKKSSHHSLRHIRRFFKWVTMLLIALQATSRIVALIENYTAPIKLYEEFNKMDVTTDEKINVCTGREWYHFPNSFFLPESHRLQFVKSGFDGLLPGDFMESESFTKNIRTIPQGMNNLNKWDESKVSPLNQCHFFIDVVLPIDITNDSFDPYSEDWTKLSCYNFVDVDNSKLLGRVFYIPKCFNDLIKRIVPKSLSSLWESLYGVNYLDYCLFERIHYAPDEQS</sequence>
<keyword evidence="13" id="KW-1185">Reference proteome</keyword>
<comment type="subcellular location">
    <subcellularLocation>
        <location evidence="1 10">Endoplasmic reticulum membrane</location>
        <topology evidence="1 10">Multi-pass membrane protein</topology>
    </subcellularLocation>
</comment>
<evidence type="ECO:0000256" key="7">
    <source>
        <dbReference type="ARBA" id="ARBA00022824"/>
    </source>
</evidence>
<proteinExistence type="inferred from homology"/>
<dbReference type="RefSeq" id="XP_003677384.1">
    <property type="nucleotide sequence ID" value="XM_003677336.1"/>
</dbReference>
<organism evidence="12 13">
    <name type="scientific">Naumovozyma castellii</name>
    <name type="common">Yeast</name>
    <name type="synonym">Saccharomyces castellii</name>
    <dbReference type="NCBI Taxonomy" id="27288"/>
    <lineage>
        <taxon>Eukaryota</taxon>
        <taxon>Fungi</taxon>
        <taxon>Dikarya</taxon>
        <taxon>Ascomycota</taxon>
        <taxon>Saccharomycotina</taxon>
        <taxon>Saccharomycetes</taxon>
        <taxon>Saccharomycetales</taxon>
        <taxon>Saccharomycetaceae</taxon>
        <taxon>Naumovozyma</taxon>
    </lineage>
</organism>
<comment type="pathway">
    <text evidence="2">Protein modification; protein glycosylation.</text>
</comment>
<reference key="2">
    <citation type="submission" date="2011-08" db="EMBL/GenBank/DDBJ databases">
        <title>Genome sequence of Naumovozyma castellii.</title>
        <authorList>
            <person name="Gordon J.L."/>
            <person name="Armisen D."/>
            <person name="Proux-Wera E."/>
            <person name="OhEigeartaigh S.S."/>
            <person name="Byrne K.P."/>
            <person name="Wolfe K.H."/>
        </authorList>
    </citation>
    <scope>NUCLEOTIDE SEQUENCE</scope>
    <source>
        <strain>Type strain:CBS 4309</strain>
    </source>
</reference>
<evidence type="ECO:0000256" key="11">
    <source>
        <dbReference type="SAM" id="SignalP"/>
    </source>
</evidence>
<dbReference type="InParanoid" id="G0VHZ7"/>
<dbReference type="AlphaFoldDB" id="G0VHZ7"/>
<reference evidence="12 13" key="1">
    <citation type="journal article" date="2011" name="Proc. Natl. Acad. Sci. U.S.A.">
        <title>Evolutionary erosion of yeast sex chromosomes by mating-type switching accidents.</title>
        <authorList>
            <person name="Gordon J.L."/>
            <person name="Armisen D."/>
            <person name="Proux-Wera E."/>
            <person name="Oheigeartaigh S.S."/>
            <person name="Byrne K.P."/>
            <person name="Wolfe K.H."/>
        </authorList>
    </citation>
    <scope>NUCLEOTIDE SEQUENCE [LARGE SCALE GENOMIC DNA]</scope>
    <source>
        <strain evidence="13">ATCC 76901 / BCRC 22586 / CBS 4309 / NBRC 1992 / NRRL Y-12630</strain>
    </source>
</reference>
<keyword evidence="7 10" id="KW-0256">Endoplasmic reticulum</keyword>
<comment type="similarity">
    <text evidence="3 10">Belongs to the glycosyltransferase 22 family.</text>
</comment>
<dbReference type="Proteomes" id="UP000001640">
    <property type="component" value="Chromosome 7"/>
</dbReference>
<feature type="transmembrane region" description="Helical" evidence="10">
    <location>
        <begin position="220"/>
        <end position="241"/>
    </location>
</feature>
<keyword evidence="11" id="KW-0732">Signal</keyword>
<feature type="chain" id="PRO_5003411146" description="Mannosyltransferase" evidence="11">
    <location>
        <begin position="27"/>
        <end position="571"/>
    </location>
</feature>
<feature type="signal peptide" evidence="11">
    <location>
        <begin position="1"/>
        <end position="26"/>
    </location>
</feature>
<accession>G0VHZ7</accession>
<feature type="transmembrane region" description="Helical" evidence="10">
    <location>
        <begin position="66"/>
        <end position="86"/>
    </location>
</feature>
<feature type="transmembrane region" description="Helical" evidence="10">
    <location>
        <begin position="148"/>
        <end position="169"/>
    </location>
</feature>
<evidence type="ECO:0000256" key="6">
    <source>
        <dbReference type="ARBA" id="ARBA00022692"/>
    </source>
</evidence>
<feature type="transmembrane region" description="Helical" evidence="10">
    <location>
        <begin position="301"/>
        <end position="319"/>
    </location>
</feature>
<dbReference type="GO" id="GO:0052926">
    <property type="term" value="F:dol-P-Man:Man(6)GlcNAc(2)-PP-Dol alpha-1,2-mannosyltransferase activity"/>
    <property type="evidence" value="ECO:0007669"/>
    <property type="project" value="EnsemblFungi"/>
</dbReference>
<evidence type="ECO:0000313" key="13">
    <source>
        <dbReference type="Proteomes" id="UP000001640"/>
    </source>
</evidence>
<feature type="transmembrane region" description="Helical" evidence="10">
    <location>
        <begin position="365"/>
        <end position="383"/>
    </location>
</feature>
<name>G0VHZ7_NAUCA</name>
<feature type="transmembrane region" description="Helical" evidence="10">
    <location>
        <begin position="98"/>
        <end position="117"/>
    </location>
</feature>
<dbReference type="eggNOG" id="KOG2515">
    <property type="taxonomic scope" value="Eukaryota"/>
</dbReference>
<dbReference type="InterPro" id="IPR005599">
    <property type="entry name" value="GPI_mannosylTrfase"/>
</dbReference>
<dbReference type="EMBL" id="HE576758">
    <property type="protein sequence ID" value="CCC71031.1"/>
    <property type="molecule type" value="Genomic_DNA"/>
</dbReference>
<dbReference type="PANTHER" id="PTHR22760">
    <property type="entry name" value="GLYCOSYLTRANSFERASE"/>
    <property type="match status" value="1"/>
</dbReference>
<keyword evidence="9 10" id="KW-0472">Membrane</keyword>
<protein>
    <recommendedName>
        <fullName evidence="10">Mannosyltransferase</fullName>
        <ecNumber evidence="10">2.4.1.-</ecNumber>
    </recommendedName>
</protein>
<keyword evidence="8 10" id="KW-1133">Transmembrane helix</keyword>